<gene>
    <name evidence="2" type="ORF">IPOD504_LOCUS2576</name>
</gene>
<organism evidence="2 3">
    <name type="scientific">Iphiclides podalirius</name>
    <name type="common">scarce swallowtail</name>
    <dbReference type="NCBI Taxonomy" id="110791"/>
    <lineage>
        <taxon>Eukaryota</taxon>
        <taxon>Metazoa</taxon>
        <taxon>Ecdysozoa</taxon>
        <taxon>Arthropoda</taxon>
        <taxon>Hexapoda</taxon>
        <taxon>Insecta</taxon>
        <taxon>Pterygota</taxon>
        <taxon>Neoptera</taxon>
        <taxon>Endopterygota</taxon>
        <taxon>Lepidoptera</taxon>
        <taxon>Glossata</taxon>
        <taxon>Ditrysia</taxon>
        <taxon>Papilionoidea</taxon>
        <taxon>Papilionidae</taxon>
        <taxon>Papilioninae</taxon>
        <taxon>Iphiclides</taxon>
    </lineage>
</organism>
<feature type="non-terminal residue" evidence="2">
    <location>
        <position position="107"/>
    </location>
</feature>
<dbReference type="Proteomes" id="UP000837857">
    <property type="component" value="Chromosome 12"/>
</dbReference>
<keyword evidence="3" id="KW-1185">Reference proteome</keyword>
<evidence type="ECO:0000256" key="1">
    <source>
        <dbReference type="SAM" id="MobiDB-lite"/>
    </source>
</evidence>
<name>A0ABN8HSC1_9NEOP</name>
<proteinExistence type="predicted"/>
<feature type="region of interest" description="Disordered" evidence="1">
    <location>
        <begin position="79"/>
        <end position="107"/>
    </location>
</feature>
<dbReference type="EMBL" id="OW152824">
    <property type="protein sequence ID" value="CAH2040453.1"/>
    <property type="molecule type" value="Genomic_DNA"/>
</dbReference>
<accession>A0ABN8HSC1</accession>
<protein>
    <submittedName>
        <fullName evidence="2">Uncharacterized protein</fullName>
    </submittedName>
</protein>
<evidence type="ECO:0000313" key="2">
    <source>
        <dbReference type="EMBL" id="CAH2040453.1"/>
    </source>
</evidence>
<evidence type="ECO:0000313" key="3">
    <source>
        <dbReference type="Proteomes" id="UP000837857"/>
    </source>
</evidence>
<sequence>MDRLIISGVIIEAAISDVTKGGPIKSFTECPGEVVQNDSTVNYAWPPRDPHGQLPTIQRLIKKSLEKFARTDSGYLRAGSAPRAFPHANSARPSRTVDNVNCGPGKL</sequence>
<reference evidence="2" key="1">
    <citation type="submission" date="2022-03" db="EMBL/GenBank/DDBJ databases">
        <authorList>
            <person name="Martin H S."/>
        </authorList>
    </citation>
    <scope>NUCLEOTIDE SEQUENCE</scope>
</reference>